<reference evidence="1 2" key="1">
    <citation type="journal article" date="2009" name="Environ. Microbiol.">
        <title>Genome sequence of Desulfobacterium autotrophicum HRM2, a marine sulfate reducer oxidizing organic carbon completely to carbon dioxide.</title>
        <authorList>
            <person name="Strittmatter A.W."/>
            <person name="Liesegang H."/>
            <person name="Rabus R."/>
            <person name="Decker I."/>
            <person name="Amann J."/>
            <person name="Andres S."/>
            <person name="Henne A."/>
            <person name="Fricke W.F."/>
            <person name="Martinez-Arias R."/>
            <person name="Bartels D."/>
            <person name="Goesmann A."/>
            <person name="Krause L."/>
            <person name="Puehler A."/>
            <person name="Klenk H.P."/>
            <person name="Richter M."/>
            <person name="Schuler M."/>
            <person name="Gloeckner F.O."/>
            <person name="Meyerdierks A."/>
            <person name="Gottschalk G."/>
            <person name="Amann R."/>
        </authorList>
    </citation>
    <scope>NUCLEOTIDE SEQUENCE [LARGE SCALE GENOMIC DNA]</scope>
    <source>
        <strain evidence="2">ATCC 43914 / DSM 3382 / HRM2</strain>
        <plasmid evidence="2">Plasmid pHRM2a</plasmid>
    </source>
</reference>
<proteinExistence type="predicted"/>
<protein>
    <submittedName>
        <fullName evidence="1">Uncharacterized protein</fullName>
    </submittedName>
</protein>
<dbReference type="EMBL" id="CP001088">
    <property type="protein sequence ID" value="ACN18015.1"/>
    <property type="molecule type" value="Genomic_DNA"/>
</dbReference>
<dbReference type="AlphaFoldDB" id="C0QMM1"/>
<gene>
    <name evidence="1" type="ORF">HRM2_p00210</name>
</gene>
<organism evidence="1 2">
    <name type="scientific">Desulforapulum autotrophicum (strain ATCC 43914 / DSM 3382 / VKM B-1955 / HRM2)</name>
    <name type="common">Desulfobacterium autotrophicum</name>
    <dbReference type="NCBI Taxonomy" id="177437"/>
    <lineage>
        <taxon>Bacteria</taxon>
        <taxon>Pseudomonadati</taxon>
        <taxon>Thermodesulfobacteriota</taxon>
        <taxon>Desulfobacteria</taxon>
        <taxon>Desulfobacterales</taxon>
        <taxon>Desulfobacteraceae</taxon>
        <taxon>Desulforapulum</taxon>
    </lineage>
</organism>
<geneLocation type="plasmid" evidence="1 2">
    <name>pHRM2a</name>
</geneLocation>
<evidence type="ECO:0000313" key="2">
    <source>
        <dbReference type="Proteomes" id="UP000000442"/>
    </source>
</evidence>
<keyword evidence="2" id="KW-1185">Reference proteome</keyword>
<sequence length="44" mass="4970">MSGIWKATIGETICIQPGQLNPFTYVVIDTETMDIKKYDVNATY</sequence>
<dbReference type="HOGENOM" id="CLU_3215272_0_0_7"/>
<keyword evidence="1" id="KW-0614">Plasmid</keyword>
<accession>C0QMM1</accession>
<name>C0QMM1_DESAH</name>
<dbReference type="Proteomes" id="UP000000442">
    <property type="component" value="Plasmid pHRM2a"/>
</dbReference>
<dbReference type="KEGG" id="dat:HRM2_p00210"/>
<dbReference type="eggNOG" id="COG2129">
    <property type="taxonomic scope" value="Bacteria"/>
</dbReference>
<evidence type="ECO:0000313" key="1">
    <source>
        <dbReference type="EMBL" id="ACN18015.1"/>
    </source>
</evidence>